<protein>
    <recommendedName>
        <fullName evidence="5">C4-dicarboxylate ABC transporter substrate-binding protein</fullName>
    </recommendedName>
</protein>
<feature type="chain" id="PRO_5016057982" description="C4-dicarboxylate ABC transporter substrate-binding protein" evidence="2">
    <location>
        <begin position="27"/>
        <end position="374"/>
    </location>
</feature>
<dbReference type="OrthoDB" id="8188218at2"/>
<accession>A0A2U8WBH2</accession>
<name>A0A2U8WBH2_9HYPH</name>
<keyword evidence="4" id="KW-1185">Reference proteome</keyword>
<dbReference type="AlphaFoldDB" id="A0A2U8WBH2"/>
<dbReference type="Proteomes" id="UP000245926">
    <property type="component" value="Chromosome"/>
</dbReference>
<feature type="signal peptide" evidence="2">
    <location>
        <begin position="1"/>
        <end position="26"/>
    </location>
</feature>
<proteinExistence type="predicted"/>
<organism evidence="3 4">
    <name type="scientific">Methylobacterium durans</name>
    <dbReference type="NCBI Taxonomy" id="2202825"/>
    <lineage>
        <taxon>Bacteria</taxon>
        <taxon>Pseudomonadati</taxon>
        <taxon>Pseudomonadota</taxon>
        <taxon>Alphaproteobacteria</taxon>
        <taxon>Hyphomicrobiales</taxon>
        <taxon>Methylobacteriaceae</taxon>
        <taxon>Methylobacterium</taxon>
    </lineage>
</organism>
<evidence type="ECO:0000256" key="1">
    <source>
        <dbReference type="SAM" id="MobiDB-lite"/>
    </source>
</evidence>
<keyword evidence="2" id="KW-0732">Signal</keyword>
<evidence type="ECO:0008006" key="5">
    <source>
        <dbReference type="Google" id="ProtNLM"/>
    </source>
</evidence>
<reference evidence="4" key="1">
    <citation type="submission" date="2018-05" db="EMBL/GenBank/DDBJ databases">
        <title>Complete Genome Sequence of Methylobacterium sp. 17SD2-17.</title>
        <authorList>
            <person name="Srinivasan S."/>
        </authorList>
    </citation>
    <scope>NUCLEOTIDE SEQUENCE [LARGE SCALE GENOMIC DNA]</scope>
    <source>
        <strain evidence="4">17SD2-17</strain>
    </source>
</reference>
<dbReference type="PANTHER" id="PTHR42941">
    <property type="entry name" value="SLL1037 PROTEIN"/>
    <property type="match status" value="1"/>
</dbReference>
<dbReference type="EMBL" id="CP029550">
    <property type="protein sequence ID" value="AWN42978.1"/>
    <property type="molecule type" value="Genomic_DNA"/>
</dbReference>
<evidence type="ECO:0000313" key="4">
    <source>
        <dbReference type="Proteomes" id="UP000245926"/>
    </source>
</evidence>
<evidence type="ECO:0000256" key="2">
    <source>
        <dbReference type="SAM" id="SignalP"/>
    </source>
</evidence>
<dbReference type="SUPFAM" id="SSF53850">
    <property type="entry name" value="Periplasmic binding protein-like II"/>
    <property type="match status" value="1"/>
</dbReference>
<gene>
    <name evidence="3" type="ORF">DK389_23865</name>
</gene>
<feature type="compositionally biased region" description="Low complexity" evidence="1">
    <location>
        <begin position="54"/>
        <end position="71"/>
    </location>
</feature>
<dbReference type="InterPro" id="IPR011852">
    <property type="entry name" value="TRAP_TAXI"/>
</dbReference>
<evidence type="ECO:0000313" key="3">
    <source>
        <dbReference type="EMBL" id="AWN42978.1"/>
    </source>
</evidence>
<feature type="region of interest" description="Disordered" evidence="1">
    <location>
        <begin position="42"/>
        <end position="71"/>
    </location>
</feature>
<sequence length="374" mass="39250">MRQSNAWARSRTVRSAAALLLSLALAAPVTTGSPAAAQSLLDTPARTVQPAATRPPVARAKSARSRPAPVPSVRTVTLVSGEPGSTALDTAYDLTTGLGGEGPRLQAVVGAGGERAITDVLRTRGVDMGILTTADLKQAETEDVGRQVVYIAKLHNVELHALARADIAHLTDLDGKVVNLGEAGSSTQQVARRVLQHLGIRFTEANFGPAEATARMRGAEAEGIAASFFLTGKPGALYAGLAEADGLHFLPVPYEPGLGDIFYPASLGHAEYPALIKGEESVDTVAVAAVLVAFDWAERTDRYRQLAAFTAALFAGFDRLRAPGRHPKWREVNLAAALPEWRRFKPAQQALDERVRQAAGGTGTGTAMAGGGAR</sequence>
<dbReference type="Pfam" id="PF16868">
    <property type="entry name" value="NMT1_3"/>
    <property type="match status" value="1"/>
</dbReference>
<dbReference type="Gene3D" id="3.40.190.10">
    <property type="entry name" value="Periplasmic binding protein-like II"/>
    <property type="match status" value="2"/>
</dbReference>
<dbReference type="PANTHER" id="PTHR42941:SF1">
    <property type="entry name" value="SLL1037 PROTEIN"/>
    <property type="match status" value="1"/>
</dbReference>
<dbReference type="KEGG" id="mets:DK389_23865"/>